<dbReference type="GO" id="GO:0009435">
    <property type="term" value="P:NAD+ biosynthetic process"/>
    <property type="evidence" value="ECO:0007669"/>
    <property type="project" value="UniProtKB-UniRule"/>
</dbReference>
<comment type="catalytic activity">
    <reaction evidence="6">
        <text>L-aspartate + NAD(+) + H2O = oxaloacetate + NH4(+) + NADH + H(+)</text>
        <dbReference type="Rhea" id="RHEA:11788"/>
        <dbReference type="ChEBI" id="CHEBI:15377"/>
        <dbReference type="ChEBI" id="CHEBI:15378"/>
        <dbReference type="ChEBI" id="CHEBI:16452"/>
        <dbReference type="ChEBI" id="CHEBI:28938"/>
        <dbReference type="ChEBI" id="CHEBI:29991"/>
        <dbReference type="ChEBI" id="CHEBI:57540"/>
        <dbReference type="ChEBI" id="CHEBI:57945"/>
        <dbReference type="EC" id="1.4.1.21"/>
    </reaction>
</comment>
<feature type="domain" description="Aspartate/homoserine dehydrogenase NAD-binding" evidence="8">
    <location>
        <begin position="13"/>
        <end position="99"/>
    </location>
</feature>
<dbReference type="PANTHER" id="PTHR31873">
    <property type="entry name" value="L-ASPARTATE DEHYDROGENASE-RELATED"/>
    <property type="match status" value="1"/>
</dbReference>
<dbReference type="Gene3D" id="3.30.360.10">
    <property type="entry name" value="Dihydrodipicolinate Reductase, domain 2"/>
    <property type="match status" value="1"/>
</dbReference>
<name>A0A4Y8TSR7_9MICC</name>
<keyword evidence="4 6" id="KW-0560">Oxidoreductase</keyword>
<evidence type="ECO:0000256" key="1">
    <source>
        <dbReference type="ARBA" id="ARBA00008331"/>
    </source>
</evidence>
<gene>
    <name evidence="6" type="primary">nadX</name>
    <name evidence="9" type="ORF">EXY26_15585</name>
</gene>
<dbReference type="GO" id="GO:0033735">
    <property type="term" value="F:aspartate dehydrogenase [NAD(P)+] activity"/>
    <property type="evidence" value="ECO:0007669"/>
    <property type="project" value="UniProtKB-EC"/>
</dbReference>
<organism evidence="9 10">
    <name type="scientific">Glutamicibacter arilaitensis</name>
    <dbReference type="NCBI Taxonomy" id="256701"/>
    <lineage>
        <taxon>Bacteria</taxon>
        <taxon>Bacillati</taxon>
        <taxon>Actinomycetota</taxon>
        <taxon>Actinomycetes</taxon>
        <taxon>Micrococcales</taxon>
        <taxon>Micrococcaceae</taxon>
        <taxon>Glutamicibacter</taxon>
    </lineage>
</organism>
<dbReference type="EMBL" id="SPDS01000003">
    <property type="protein sequence ID" value="TFH54479.1"/>
    <property type="molecule type" value="Genomic_DNA"/>
</dbReference>
<accession>A0A4Y8TSR7</accession>
<dbReference type="SUPFAM" id="SSF51735">
    <property type="entry name" value="NAD(P)-binding Rossmann-fold domains"/>
    <property type="match status" value="1"/>
</dbReference>
<dbReference type="GO" id="GO:0016639">
    <property type="term" value="F:oxidoreductase activity, acting on the CH-NH2 group of donors, NAD or NADP as acceptor"/>
    <property type="evidence" value="ECO:0007669"/>
    <property type="project" value="UniProtKB-UniRule"/>
</dbReference>
<dbReference type="Proteomes" id="UP000297638">
    <property type="component" value="Unassembled WGS sequence"/>
</dbReference>
<comment type="catalytic activity">
    <reaction evidence="6">
        <text>L-aspartate + NADP(+) + H2O = oxaloacetate + NH4(+) + NADPH + H(+)</text>
        <dbReference type="Rhea" id="RHEA:11784"/>
        <dbReference type="ChEBI" id="CHEBI:15377"/>
        <dbReference type="ChEBI" id="CHEBI:15378"/>
        <dbReference type="ChEBI" id="CHEBI:16452"/>
        <dbReference type="ChEBI" id="CHEBI:28938"/>
        <dbReference type="ChEBI" id="CHEBI:29991"/>
        <dbReference type="ChEBI" id="CHEBI:57783"/>
        <dbReference type="ChEBI" id="CHEBI:58349"/>
        <dbReference type="EC" id="1.4.1.21"/>
    </reaction>
</comment>
<dbReference type="InterPro" id="IPR020626">
    <property type="entry name" value="Asp_DH_prok"/>
</dbReference>
<keyword evidence="3 6" id="KW-0521">NADP</keyword>
<keyword evidence="5 6" id="KW-0520">NAD</keyword>
<evidence type="ECO:0000256" key="2">
    <source>
        <dbReference type="ARBA" id="ARBA00022642"/>
    </source>
</evidence>
<comment type="caution">
    <text evidence="9">The sequence shown here is derived from an EMBL/GenBank/DDBJ whole genome shotgun (WGS) entry which is preliminary data.</text>
</comment>
<sequence length="263" mass="27466">MATGSMYRVGVLGHGAIGSVVAEQLAAGTVHGAQLEGVILRRPQTGLEHEQLSWEAALERCDLVVECAGQQALRENAVRILACGVDLLASSMGALADPVFAASVQAAGPGRLISTAGAIGGLDLLGAAARMGGIERVLVTTRKLPATLVQPWMDEQQRSELEQASGPVEVFRGPAALAARHFQKSLNVAAAVALAVGDWDAVQVRLLADPAAELTEHLIAAHGPAGEYSFSVKNYPSPRNPRTSGIVPWALLHSIQQAADARR</sequence>
<dbReference type="Gene3D" id="3.40.50.720">
    <property type="entry name" value="NAD(P)-binding Rossmann-like Domain"/>
    <property type="match status" value="1"/>
</dbReference>
<dbReference type="GO" id="GO:0050661">
    <property type="term" value="F:NADP binding"/>
    <property type="evidence" value="ECO:0007669"/>
    <property type="project" value="UniProtKB-UniRule"/>
</dbReference>
<evidence type="ECO:0000256" key="3">
    <source>
        <dbReference type="ARBA" id="ARBA00022857"/>
    </source>
</evidence>
<dbReference type="Pfam" id="PF01958">
    <property type="entry name" value="Asp_DH_C"/>
    <property type="match status" value="1"/>
</dbReference>
<dbReference type="InterPro" id="IPR002811">
    <property type="entry name" value="Asp_DH"/>
</dbReference>
<comment type="pathway">
    <text evidence="6">Cofactor biosynthesis; NAD(+) biosynthesis; iminoaspartate from L-aspartate (dehydrogenase route): step 1/1.</text>
</comment>
<dbReference type="AlphaFoldDB" id="A0A4Y8TSR7"/>
<dbReference type="InterPro" id="IPR005106">
    <property type="entry name" value="Asp/hSer_DH_NAD-bd"/>
</dbReference>
<dbReference type="PANTHER" id="PTHR31873:SF6">
    <property type="entry name" value="ASPARTATE DEHYDROGENASE DOMAIN-CONTAINING PROTEIN"/>
    <property type="match status" value="1"/>
</dbReference>
<proteinExistence type="inferred from homology"/>
<feature type="binding site" evidence="6">
    <location>
        <position position="187"/>
    </location>
    <ligand>
        <name>NAD(+)</name>
        <dbReference type="ChEBI" id="CHEBI:57540"/>
    </ligand>
</feature>
<feature type="binding site" evidence="6">
    <location>
        <position position="118"/>
    </location>
    <ligand>
        <name>NAD(+)</name>
        <dbReference type="ChEBI" id="CHEBI:57540"/>
    </ligand>
</feature>
<evidence type="ECO:0000256" key="5">
    <source>
        <dbReference type="ARBA" id="ARBA00023027"/>
    </source>
</evidence>
<comment type="miscellaneous">
    <text evidence="6">The iminoaspartate product is unstable in aqueous solution and can decompose to oxaloacetate and ammonia.</text>
</comment>
<feature type="active site" evidence="6">
    <location>
        <position position="217"/>
    </location>
</feature>
<dbReference type="HAMAP" id="MF_01265">
    <property type="entry name" value="NadX"/>
    <property type="match status" value="1"/>
</dbReference>
<dbReference type="InterPro" id="IPR011182">
    <property type="entry name" value="L-Asp_DH"/>
</dbReference>
<evidence type="ECO:0000256" key="6">
    <source>
        <dbReference type="HAMAP-Rule" id="MF_01265"/>
    </source>
</evidence>
<dbReference type="Pfam" id="PF03447">
    <property type="entry name" value="NAD_binding_3"/>
    <property type="match status" value="1"/>
</dbReference>
<evidence type="ECO:0000256" key="4">
    <source>
        <dbReference type="ARBA" id="ARBA00023002"/>
    </source>
</evidence>
<protein>
    <recommendedName>
        <fullName evidence="6">L-aspartate dehydrogenase</fullName>
        <ecNumber evidence="6">1.4.1.21</ecNumber>
    </recommendedName>
</protein>
<feature type="domain" description="Aspartate dehydrogenase" evidence="7">
    <location>
        <begin position="166"/>
        <end position="251"/>
    </location>
</feature>
<comment type="function">
    <text evidence="6">Specifically catalyzes the NAD or NADP-dependent dehydrogenation of L-aspartate to iminoaspartate.</text>
</comment>
<evidence type="ECO:0000259" key="7">
    <source>
        <dbReference type="Pfam" id="PF01958"/>
    </source>
</evidence>
<reference evidence="9 10" key="1">
    <citation type="submission" date="2019-03" db="EMBL/GenBank/DDBJ databases">
        <title>Glutamicibacter sp. LJH19 genome.</title>
        <authorList>
            <person name="Sinai Borker S."/>
            <person name="Kumar R."/>
        </authorList>
    </citation>
    <scope>NUCLEOTIDE SEQUENCE [LARGE SCALE GENOMIC DNA]</scope>
    <source>
        <strain evidence="9 10">LJH19</strain>
    </source>
</reference>
<evidence type="ECO:0000313" key="9">
    <source>
        <dbReference type="EMBL" id="TFH54479.1"/>
    </source>
</evidence>
<evidence type="ECO:0000259" key="8">
    <source>
        <dbReference type="Pfam" id="PF03447"/>
    </source>
</evidence>
<dbReference type="EC" id="1.4.1.21" evidence="6"/>
<dbReference type="GO" id="GO:0051287">
    <property type="term" value="F:NAD binding"/>
    <property type="evidence" value="ECO:0007669"/>
    <property type="project" value="UniProtKB-UniRule"/>
</dbReference>
<dbReference type="RefSeq" id="WP_134781105.1">
    <property type="nucleotide sequence ID" value="NZ_SPDS01000003.1"/>
</dbReference>
<evidence type="ECO:0000313" key="10">
    <source>
        <dbReference type="Proteomes" id="UP000297638"/>
    </source>
</evidence>
<dbReference type="InterPro" id="IPR036291">
    <property type="entry name" value="NAD(P)-bd_dom_sf"/>
</dbReference>
<dbReference type="SUPFAM" id="SSF55347">
    <property type="entry name" value="Glyceraldehyde-3-phosphate dehydrogenase-like, C-terminal domain"/>
    <property type="match status" value="1"/>
</dbReference>
<dbReference type="UniPathway" id="UPA00253">
    <property type="reaction ID" value="UER00456"/>
</dbReference>
<keyword evidence="2 6" id="KW-0662">Pyridine nucleotide biosynthesis</keyword>
<comment type="similarity">
    <text evidence="1 6">Belongs to the L-aspartate dehydrogenase family.</text>
</comment>
<dbReference type="PIRSF" id="PIRSF005227">
    <property type="entry name" value="Asp_dh_NAD_syn"/>
    <property type="match status" value="1"/>
</dbReference>